<dbReference type="SUPFAM" id="SSF54862">
    <property type="entry name" value="4Fe-4S ferredoxins"/>
    <property type="match status" value="1"/>
</dbReference>
<evidence type="ECO:0000256" key="2">
    <source>
        <dbReference type="ARBA" id="ARBA00022723"/>
    </source>
</evidence>
<dbReference type="InterPro" id="IPR017896">
    <property type="entry name" value="4Fe4S_Fe-S-bd"/>
</dbReference>
<evidence type="ECO:0000313" key="7">
    <source>
        <dbReference type="Proteomes" id="UP000324896"/>
    </source>
</evidence>
<keyword evidence="4" id="KW-0411">Iron-sulfur</keyword>
<gene>
    <name evidence="6" type="ORF">SAMN04488597_11149</name>
</gene>
<proteinExistence type="predicted"/>
<evidence type="ECO:0000256" key="4">
    <source>
        <dbReference type="ARBA" id="ARBA00023014"/>
    </source>
</evidence>
<dbReference type="PANTHER" id="PTHR43687:SF3">
    <property type="entry name" value="4FE-4S FERREDOXIN-TYPE DOMAIN-CONTAINING PROTEIN"/>
    <property type="match status" value="1"/>
</dbReference>
<dbReference type="Gene3D" id="3.30.70.20">
    <property type="match status" value="1"/>
</dbReference>
<dbReference type="Proteomes" id="UP000324896">
    <property type="component" value="Unassembled WGS sequence"/>
</dbReference>
<evidence type="ECO:0000259" key="5">
    <source>
        <dbReference type="PROSITE" id="PS51379"/>
    </source>
</evidence>
<dbReference type="InterPro" id="IPR017900">
    <property type="entry name" value="4Fe4S_Fe_S_CS"/>
</dbReference>
<dbReference type="PROSITE" id="PS00198">
    <property type="entry name" value="4FE4S_FER_1"/>
    <property type="match status" value="1"/>
</dbReference>
<evidence type="ECO:0000256" key="3">
    <source>
        <dbReference type="ARBA" id="ARBA00023004"/>
    </source>
</evidence>
<organism evidence="6 7">
    <name type="scientific">Halanaerobium congolense</name>
    <dbReference type="NCBI Taxonomy" id="54121"/>
    <lineage>
        <taxon>Bacteria</taxon>
        <taxon>Bacillati</taxon>
        <taxon>Bacillota</taxon>
        <taxon>Clostridia</taxon>
        <taxon>Halanaerobiales</taxon>
        <taxon>Halanaerobiaceae</taxon>
        <taxon>Halanaerobium</taxon>
    </lineage>
</organism>
<reference evidence="6 7" key="1">
    <citation type="submission" date="2016-10" db="EMBL/GenBank/DDBJ databases">
        <authorList>
            <person name="Varghese N."/>
            <person name="Submissions S."/>
        </authorList>
    </citation>
    <scope>NUCLEOTIDE SEQUENCE [LARGE SCALE GENOMIC DNA]</scope>
    <source>
        <strain evidence="6 7">WG10</strain>
    </source>
</reference>
<name>A0A1G6NFN7_9FIRM</name>
<dbReference type="RefSeq" id="WP_149796793.1">
    <property type="nucleotide sequence ID" value="NZ_FMYT01000011.1"/>
</dbReference>
<accession>A0A1G6NFN7</accession>
<dbReference type="PROSITE" id="PS51379">
    <property type="entry name" value="4FE4S_FER_2"/>
    <property type="match status" value="2"/>
</dbReference>
<dbReference type="AlphaFoldDB" id="A0A1G6NFN7"/>
<dbReference type="EMBL" id="FMYT01000011">
    <property type="protein sequence ID" value="SDC66136.1"/>
    <property type="molecule type" value="Genomic_DNA"/>
</dbReference>
<protein>
    <submittedName>
        <fullName evidence="6">Dissimilatory adenylylsulfate reductase beta subunit</fullName>
    </submittedName>
</protein>
<dbReference type="GO" id="GO:0051539">
    <property type="term" value="F:4 iron, 4 sulfur cluster binding"/>
    <property type="evidence" value="ECO:0007669"/>
    <property type="project" value="UniProtKB-KW"/>
</dbReference>
<keyword evidence="1" id="KW-0004">4Fe-4S</keyword>
<evidence type="ECO:0000313" key="6">
    <source>
        <dbReference type="EMBL" id="SDC66136.1"/>
    </source>
</evidence>
<dbReference type="InterPro" id="IPR050572">
    <property type="entry name" value="Fe-S_Ferredoxin"/>
</dbReference>
<keyword evidence="2" id="KW-0479">Metal-binding</keyword>
<feature type="domain" description="4Fe-4S ferredoxin-type" evidence="5">
    <location>
        <begin position="35"/>
        <end position="65"/>
    </location>
</feature>
<dbReference type="GO" id="GO:0046872">
    <property type="term" value="F:metal ion binding"/>
    <property type="evidence" value="ECO:0007669"/>
    <property type="project" value="UniProtKB-KW"/>
</dbReference>
<feature type="domain" description="4Fe-4S ferredoxin-type" evidence="5">
    <location>
        <begin position="1"/>
        <end position="34"/>
    </location>
</feature>
<sequence>MAIKIDKSICDGCPDYQEGRCERICPGNLIAKEGEKAEMKRPAECWDCAACVKACPRNAISLYLPEEIGGQGTELKVQQNKKRSLWIFDKEDGSRKVYKTG</sequence>
<dbReference type="Pfam" id="PF12838">
    <property type="entry name" value="Fer4_7"/>
    <property type="match status" value="1"/>
</dbReference>
<evidence type="ECO:0000256" key="1">
    <source>
        <dbReference type="ARBA" id="ARBA00022485"/>
    </source>
</evidence>
<keyword evidence="3" id="KW-0408">Iron</keyword>
<dbReference type="PANTHER" id="PTHR43687">
    <property type="entry name" value="ADENYLYLSULFATE REDUCTASE, BETA SUBUNIT"/>
    <property type="match status" value="1"/>
</dbReference>